<keyword evidence="1 6" id="KW-0812">Transmembrane</keyword>
<comment type="caution">
    <text evidence="6">Lacks conserved residue(s) required for the propagation of feature annotation.</text>
</comment>
<dbReference type="GO" id="GO:0012507">
    <property type="term" value="C:ER to Golgi transport vesicle membrane"/>
    <property type="evidence" value="ECO:0007669"/>
    <property type="project" value="UniProtKB-SubCell"/>
</dbReference>
<evidence type="ECO:0000256" key="4">
    <source>
        <dbReference type="ARBA" id="ARBA00023136"/>
    </source>
</evidence>
<dbReference type="STRING" id="1392250.A0A2I2GII3"/>
<comment type="subcellular location">
    <subcellularLocation>
        <location evidence="6">Endoplasmic reticulum membrane</location>
        <topology evidence="6">Multi-pass membrane protein</topology>
    </subcellularLocation>
    <subcellularLocation>
        <location evidence="6">Endoplasmic reticulum-Golgi intermediate compartment membrane</location>
        <topology evidence="6">Multi-pass membrane protein</topology>
    </subcellularLocation>
    <subcellularLocation>
        <location evidence="6">Cytoplasmic vesicle</location>
        <location evidence="6">COPII-coated vesicle membrane</location>
        <topology evidence="6">Multi-pass membrane protein</topology>
    </subcellularLocation>
</comment>
<organism evidence="8 9">
    <name type="scientific">Aspergillus steynii IBT 23096</name>
    <dbReference type="NCBI Taxonomy" id="1392250"/>
    <lineage>
        <taxon>Eukaryota</taxon>
        <taxon>Fungi</taxon>
        <taxon>Dikarya</taxon>
        <taxon>Ascomycota</taxon>
        <taxon>Pezizomycotina</taxon>
        <taxon>Eurotiomycetes</taxon>
        <taxon>Eurotiomycetidae</taxon>
        <taxon>Eurotiales</taxon>
        <taxon>Aspergillaceae</taxon>
        <taxon>Aspergillus</taxon>
        <taxon>Aspergillus subgen. Circumdati</taxon>
    </lineage>
</organism>
<evidence type="ECO:0000256" key="2">
    <source>
        <dbReference type="ARBA" id="ARBA00022824"/>
    </source>
</evidence>
<comment type="similarity">
    <text evidence="6">Belongs to the VMA21 family.</text>
</comment>
<evidence type="ECO:0000256" key="7">
    <source>
        <dbReference type="SAM" id="MobiDB-lite"/>
    </source>
</evidence>
<gene>
    <name evidence="8" type="ORF">P170DRAFT_472586</name>
</gene>
<evidence type="ECO:0000313" key="8">
    <source>
        <dbReference type="EMBL" id="PLB52694.1"/>
    </source>
</evidence>
<accession>A0A2I2GII3</accession>
<evidence type="ECO:0000256" key="3">
    <source>
        <dbReference type="ARBA" id="ARBA00022989"/>
    </source>
</evidence>
<dbReference type="OrthoDB" id="160405at2759"/>
<dbReference type="HAMAP" id="MF_03058">
    <property type="entry name" value="VMA21"/>
    <property type="match status" value="1"/>
</dbReference>
<keyword evidence="9" id="KW-1185">Reference proteome</keyword>
<comment type="function">
    <text evidence="6">Required for the assembly of the V0 complex of the vacuolar ATPase (V-ATPase) in the endoplasmic reticulum.</text>
</comment>
<dbReference type="PANTHER" id="PTHR31792:SF3">
    <property type="entry name" value="VACUOLAR ATPASE ASSEMBLY INTEGRAL MEMBRANE PROTEIN VMA21"/>
    <property type="match status" value="1"/>
</dbReference>
<evidence type="ECO:0000256" key="5">
    <source>
        <dbReference type="ARBA" id="ARBA00023329"/>
    </source>
</evidence>
<dbReference type="InterPro" id="IPR019013">
    <property type="entry name" value="Vma21"/>
</dbReference>
<keyword evidence="4 6" id="KW-0472">Membrane</keyword>
<dbReference type="VEuPathDB" id="FungiDB:P170DRAFT_472586"/>
<protein>
    <submittedName>
        <fullName evidence="8">Uncharacterized protein</fullName>
    </submittedName>
</protein>
<dbReference type="PANTHER" id="PTHR31792">
    <property type="entry name" value="VACUOLAR ATPASE ASSEMBLY INTEGRAL MEMBRANE PROTEIN VMA21"/>
    <property type="match status" value="1"/>
</dbReference>
<evidence type="ECO:0000313" key="9">
    <source>
        <dbReference type="Proteomes" id="UP000234275"/>
    </source>
</evidence>
<dbReference type="GO" id="GO:0070072">
    <property type="term" value="P:vacuolar proton-transporting V-type ATPase complex assembly"/>
    <property type="evidence" value="ECO:0007669"/>
    <property type="project" value="UniProtKB-UniRule"/>
</dbReference>
<keyword evidence="3 6" id="KW-1133">Transmembrane helix</keyword>
<dbReference type="EMBL" id="MSFO01000002">
    <property type="protein sequence ID" value="PLB52694.1"/>
    <property type="molecule type" value="Genomic_DNA"/>
</dbReference>
<proteinExistence type="inferred from homology"/>
<keyword evidence="2 6" id="KW-0256">Endoplasmic reticulum</keyword>
<feature type="transmembrane region" description="Helical" evidence="6">
    <location>
        <begin position="67"/>
        <end position="88"/>
    </location>
</feature>
<dbReference type="Pfam" id="PF09446">
    <property type="entry name" value="VMA21"/>
    <property type="match status" value="1"/>
</dbReference>
<dbReference type="RefSeq" id="XP_024707996.1">
    <property type="nucleotide sequence ID" value="XM_024852962.1"/>
</dbReference>
<sequence length="107" mass="11454">MASRRPHAQSPADTVPPSGSEKPSDSDVSPAVPTHVIFKLLGFTAAMISTPIGMYFVAVTFGASTTIAGVIAAITANVVLFAYIYVAWQEDQEEREALTKKKEKKAQ</sequence>
<name>A0A2I2GII3_9EURO</name>
<dbReference type="GO" id="GO:0005789">
    <property type="term" value="C:endoplasmic reticulum membrane"/>
    <property type="evidence" value="ECO:0007669"/>
    <property type="project" value="UniProtKB-SubCell"/>
</dbReference>
<dbReference type="Proteomes" id="UP000234275">
    <property type="component" value="Unassembled WGS sequence"/>
</dbReference>
<dbReference type="GO" id="GO:0033116">
    <property type="term" value="C:endoplasmic reticulum-Golgi intermediate compartment membrane"/>
    <property type="evidence" value="ECO:0007669"/>
    <property type="project" value="UniProtKB-SubCell"/>
</dbReference>
<reference evidence="8 9" key="1">
    <citation type="submission" date="2016-12" db="EMBL/GenBank/DDBJ databases">
        <title>The genomes of Aspergillus section Nigri reveals drivers in fungal speciation.</title>
        <authorList>
            <consortium name="DOE Joint Genome Institute"/>
            <person name="Vesth T.C."/>
            <person name="Nybo J."/>
            <person name="Theobald S."/>
            <person name="Brandl J."/>
            <person name="Frisvad J.C."/>
            <person name="Nielsen K.F."/>
            <person name="Lyhne E.K."/>
            <person name="Kogle M.E."/>
            <person name="Kuo A."/>
            <person name="Riley R."/>
            <person name="Clum A."/>
            <person name="Nolan M."/>
            <person name="Lipzen A."/>
            <person name="Salamov A."/>
            <person name="Henrissat B."/>
            <person name="Wiebenga A."/>
            <person name="De Vries R.P."/>
            <person name="Grigoriev I.V."/>
            <person name="Mortensen U.H."/>
            <person name="Andersen M.R."/>
            <person name="Baker S.E."/>
        </authorList>
    </citation>
    <scope>NUCLEOTIDE SEQUENCE [LARGE SCALE GENOMIC DNA]</scope>
    <source>
        <strain evidence="8 9">IBT 23096</strain>
    </source>
</reference>
<evidence type="ECO:0000256" key="6">
    <source>
        <dbReference type="HAMAP-Rule" id="MF_03058"/>
    </source>
</evidence>
<evidence type="ECO:0000256" key="1">
    <source>
        <dbReference type="ARBA" id="ARBA00022692"/>
    </source>
</evidence>
<feature type="region of interest" description="Disordered" evidence="7">
    <location>
        <begin position="1"/>
        <end position="30"/>
    </location>
</feature>
<feature type="transmembrane region" description="Helical" evidence="6">
    <location>
        <begin position="40"/>
        <end position="61"/>
    </location>
</feature>
<keyword evidence="5 6" id="KW-0968">Cytoplasmic vesicle</keyword>
<dbReference type="GeneID" id="36560660"/>
<dbReference type="AlphaFoldDB" id="A0A2I2GII3"/>
<comment type="caution">
    <text evidence="8">The sequence shown here is derived from an EMBL/GenBank/DDBJ whole genome shotgun (WGS) entry which is preliminary data.</text>
</comment>